<dbReference type="RefSeq" id="WP_275421268.1">
    <property type="nucleotide sequence ID" value="NZ_CP106877.1"/>
</dbReference>
<dbReference type="AlphaFoldDB" id="A0A9E8S139"/>
<dbReference type="EMBL" id="CP106877">
    <property type="protein sequence ID" value="WAA13127.1"/>
    <property type="molecule type" value="Genomic_DNA"/>
</dbReference>
<sequence>MQLSNEMKPTKKTLFLRKCKIYQFYRFIRLNSKILRVSQFPPKHEK</sequence>
<evidence type="ECO:0000313" key="1">
    <source>
        <dbReference type="EMBL" id="WAA13127.1"/>
    </source>
</evidence>
<proteinExistence type="predicted"/>
<keyword evidence="2" id="KW-1185">Reference proteome</keyword>
<reference evidence="1" key="1">
    <citation type="submission" date="2022-09" db="EMBL/GenBank/DDBJ databases">
        <title>Complete Genomes of Fervidibacillus albus and Fervidibacillus halotolerans isolated from tidal flat sediments.</title>
        <authorList>
            <person name="Kwon K.K."/>
            <person name="Yang S.-H."/>
            <person name="Park M.J."/>
            <person name="Oh H.-M."/>
        </authorList>
    </citation>
    <scope>NUCLEOTIDE SEQUENCE</scope>
    <source>
        <strain evidence="1">MEBiC13594</strain>
    </source>
</reference>
<organism evidence="1 2">
    <name type="scientific">Fervidibacillus halotolerans</name>
    <dbReference type="NCBI Taxonomy" id="2980027"/>
    <lineage>
        <taxon>Bacteria</taxon>
        <taxon>Bacillati</taxon>
        <taxon>Bacillota</taxon>
        <taxon>Bacilli</taxon>
        <taxon>Bacillales</taxon>
        <taxon>Bacillaceae</taxon>
        <taxon>Fervidibacillus</taxon>
    </lineage>
</organism>
<gene>
    <name evidence="1" type="ORF">OE105_03080</name>
</gene>
<dbReference type="KEGG" id="fhl:OE105_03080"/>
<dbReference type="Proteomes" id="UP001164726">
    <property type="component" value="Chromosome"/>
</dbReference>
<protein>
    <submittedName>
        <fullName evidence="1">Uncharacterized protein</fullName>
    </submittedName>
</protein>
<name>A0A9E8S139_9BACI</name>
<accession>A0A9E8S139</accession>
<evidence type="ECO:0000313" key="2">
    <source>
        <dbReference type="Proteomes" id="UP001164726"/>
    </source>
</evidence>